<dbReference type="AlphaFoldDB" id="K6ZLK4"/>
<evidence type="ECO:0000313" key="3">
    <source>
        <dbReference type="Proteomes" id="UP000006263"/>
    </source>
</evidence>
<dbReference type="EMBL" id="BAEP01000040">
    <property type="protein sequence ID" value="GAC24245.1"/>
    <property type="molecule type" value="Genomic_DNA"/>
</dbReference>
<accession>K6ZLK4</accession>
<evidence type="ECO:0000313" key="2">
    <source>
        <dbReference type="EMBL" id="GAC24245.1"/>
    </source>
</evidence>
<comment type="caution">
    <text evidence="2">The sequence shown here is derived from an EMBL/GenBank/DDBJ whole genome shotgun (WGS) entry which is preliminary data.</text>
</comment>
<feature type="region of interest" description="Disordered" evidence="1">
    <location>
        <begin position="1"/>
        <end position="20"/>
    </location>
</feature>
<feature type="compositionally biased region" description="Polar residues" evidence="1">
    <location>
        <begin position="1"/>
        <end position="12"/>
    </location>
</feature>
<name>K6ZLK4_9ALTE</name>
<sequence>MSKPKSNASKQGINHHLAAGSPLENYSETTTFISIYIGFSHESNRYKKAA</sequence>
<protein>
    <submittedName>
        <fullName evidence="2">Uncharacterized protein</fullName>
    </submittedName>
</protein>
<organism evidence="2 3">
    <name type="scientific">Paraglaciecola mesophila KMM 241</name>
    <dbReference type="NCBI Taxonomy" id="1128912"/>
    <lineage>
        <taxon>Bacteria</taxon>
        <taxon>Pseudomonadati</taxon>
        <taxon>Pseudomonadota</taxon>
        <taxon>Gammaproteobacteria</taxon>
        <taxon>Alteromonadales</taxon>
        <taxon>Alteromonadaceae</taxon>
        <taxon>Paraglaciecola</taxon>
    </lineage>
</organism>
<gene>
    <name evidence="2" type="ORF">GMES_1949</name>
</gene>
<evidence type="ECO:0000256" key="1">
    <source>
        <dbReference type="SAM" id="MobiDB-lite"/>
    </source>
</evidence>
<dbReference type="Proteomes" id="UP000006263">
    <property type="component" value="Unassembled WGS sequence"/>
</dbReference>
<proteinExistence type="predicted"/>
<reference evidence="2 3" key="1">
    <citation type="journal article" date="2017" name="Antonie Van Leeuwenhoek">
        <title>Rhizobium rhizosphaerae sp. nov., a novel species isolated from rice rhizosphere.</title>
        <authorList>
            <person name="Zhao J.J."/>
            <person name="Zhang J."/>
            <person name="Zhang R.J."/>
            <person name="Zhang C.W."/>
            <person name="Yin H.Q."/>
            <person name="Zhang X.X."/>
        </authorList>
    </citation>
    <scope>NUCLEOTIDE SEQUENCE [LARGE SCALE GENOMIC DNA]</scope>
    <source>
        <strain evidence="2 3">KMM 241</strain>
    </source>
</reference>